<reference evidence="2" key="1">
    <citation type="journal article" date="2024" name="IScience">
        <title>Strigolactones Initiate the Formation of Haustorium-like Structures in Castilleja.</title>
        <authorList>
            <person name="Buerger M."/>
            <person name="Peterson D."/>
            <person name="Chory J."/>
        </authorList>
    </citation>
    <scope>NUCLEOTIDE SEQUENCE [LARGE SCALE GENOMIC DNA]</scope>
</reference>
<protein>
    <submittedName>
        <fullName evidence="1">Uncharacterized protein</fullName>
    </submittedName>
</protein>
<dbReference type="AlphaFoldDB" id="A0ABD3C511"/>
<comment type="caution">
    <text evidence="1">The sequence shown here is derived from an EMBL/GenBank/DDBJ whole genome shotgun (WGS) entry which is preliminary data.</text>
</comment>
<keyword evidence="2" id="KW-1185">Reference proteome</keyword>
<dbReference type="Proteomes" id="UP001632038">
    <property type="component" value="Unassembled WGS sequence"/>
</dbReference>
<sequence>MNSNTPIPGSGQLRAGDRFWVANPGLQQQLGAMQQQLAHIINQLDTVNARAALAEAREFNSKIPTRRKVVDYLPIPKLIAGHPNVQLPPIQNLNMQAEYGIGDLPPPNLLPRNDAAYTELKAAHQNLATLRTRVRRIMWFYHDPVLGPMLNDAATRDECRGFLDTLKEYIKS</sequence>
<evidence type="ECO:0000313" key="1">
    <source>
        <dbReference type="EMBL" id="KAL3624369.1"/>
    </source>
</evidence>
<evidence type="ECO:0000313" key="2">
    <source>
        <dbReference type="Proteomes" id="UP001632038"/>
    </source>
</evidence>
<organism evidence="1 2">
    <name type="scientific">Castilleja foliolosa</name>
    <dbReference type="NCBI Taxonomy" id="1961234"/>
    <lineage>
        <taxon>Eukaryota</taxon>
        <taxon>Viridiplantae</taxon>
        <taxon>Streptophyta</taxon>
        <taxon>Embryophyta</taxon>
        <taxon>Tracheophyta</taxon>
        <taxon>Spermatophyta</taxon>
        <taxon>Magnoliopsida</taxon>
        <taxon>eudicotyledons</taxon>
        <taxon>Gunneridae</taxon>
        <taxon>Pentapetalae</taxon>
        <taxon>asterids</taxon>
        <taxon>lamiids</taxon>
        <taxon>Lamiales</taxon>
        <taxon>Orobanchaceae</taxon>
        <taxon>Pedicularideae</taxon>
        <taxon>Castillejinae</taxon>
        <taxon>Castilleja</taxon>
    </lineage>
</organism>
<dbReference type="EMBL" id="JAVIJP010000054">
    <property type="protein sequence ID" value="KAL3624369.1"/>
    <property type="molecule type" value="Genomic_DNA"/>
</dbReference>
<proteinExistence type="predicted"/>
<gene>
    <name evidence="1" type="ORF">CASFOL_033185</name>
</gene>
<name>A0ABD3C511_9LAMI</name>
<accession>A0ABD3C511</accession>